<name>A0A7R8V0Y1_HERIL</name>
<organism evidence="1 2">
    <name type="scientific">Hermetia illucens</name>
    <name type="common">Black soldier fly</name>
    <dbReference type="NCBI Taxonomy" id="343691"/>
    <lineage>
        <taxon>Eukaryota</taxon>
        <taxon>Metazoa</taxon>
        <taxon>Ecdysozoa</taxon>
        <taxon>Arthropoda</taxon>
        <taxon>Hexapoda</taxon>
        <taxon>Insecta</taxon>
        <taxon>Pterygota</taxon>
        <taxon>Neoptera</taxon>
        <taxon>Endopterygota</taxon>
        <taxon>Diptera</taxon>
        <taxon>Brachycera</taxon>
        <taxon>Stratiomyomorpha</taxon>
        <taxon>Stratiomyidae</taxon>
        <taxon>Hermetiinae</taxon>
        <taxon>Hermetia</taxon>
    </lineage>
</organism>
<protein>
    <submittedName>
        <fullName evidence="1">Uncharacterized protein</fullName>
    </submittedName>
</protein>
<proteinExistence type="predicted"/>
<evidence type="ECO:0000313" key="2">
    <source>
        <dbReference type="Proteomes" id="UP000594454"/>
    </source>
</evidence>
<accession>A0A7R8V0Y1</accession>
<dbReference type="InParanoid" id="A0A7R8V0Y1"/>
<keyword evidence="2" id="KW-1185">Reference proteome</keyword>
<gene>
    <name evidence="1" type="ORF">HERILL_LOCUS13288</name>
</gene>
<dbReference type="EMBL" id="LR899013">
    <property type="protein sequence ID" value="CAD7090830.1"/>
    <property type="molecule type" value="Genomic_DNA"/>
</dbReference>
<sequence length="73" mass="8582">MERLLLQTNVEFEFVPRLFRLHRAISVVSCLPREFHFVRLLSGNLFSYHQHQEKSSQSEADLSILRIVLGNPM</sequence>
<evidence type="ECO:0000313" key="1">
    <source>
        <dbReference type="EMBL" id="CAD7090830.1"/>
    </source>
</evidence>
<dbReference type="Proteomes" id="UP000594454">
    <property type="component" value="Chromosome 5"/>
</dbReference>
<dbReference type="AlphaFoldDB" id="A0A7R8V0Y1"/>
<reference evidence="1 2" key="1">
    <citation type="submission" date="2020-11" db="EMBL/GenBank/DDBJ databases">
        <authorList>
            <person name="Wallbank WR R."/>
            <person name="Pardo Diaz C."/>
            <person name="Kozak K."/>
            <person name="Martin S."/>
            <person name="Jiggins C."/>
            <person name="Moest M."/>
            <person name="Warren A I."/>
            <person name="Generalovic N T."/>
            <person name="Byers J.R.P. K."/>
            <person name="Montejo-Kovacevich G."/>
            <person name="Yen C E."/>
        </authorList>
    </citation>
    <scope>NUCLEOTIDE SEQUENCE [LARGE SCALE GENOMIC DNA]</scope>
</reference>